<name>A0A0A8URS2_LEGHA</name>
<gene>
    <name evidence="1" type="ORF">LHA_1141</name>
</gene>
<accession>A0A0A8URS2</accession>
<evidence type="ECO:0000313" key="1">
    <source>
        <dbReference type="EMBL" id="CEK10196.1"/>
    </source>
</evidence>
<evidence type="ECO:0000313" key="2">
    <source>
        <dbReference type="Proteomes" id="UP000032803"/>
    </source>
</evidence>
<keyword evidence="2" id="KW-1185">Reference proteome</keyword>
<dbReference type="OrthoDB" id="5636634at2"/>
<dbReference type="Proteomes" id="UP000032803">
    <property type="component" value="Chromosome I"/>
</dbReference>
<reference evidence="2" key="1">
    <citation type="submission" date="2014-09" db="EMBL/GenBank/DDBJ databases">
        <authorList>
            <person name="Gomez-Valero L."/>
        </authorList>
    </citation>
    <scope>NUCLEOTIDE SEQUENCE [LARGE SCALE GENOMIC DNA]</scope>
    <source>
        <strain evidence="2">ATCC35250</strain>
    </source>
</reference>
<organism evidence="1 2">
    <name type="scientific">Legionella hackeliae</name>
    <dbReference type="NCBI Taxonomy" id="449"/>
    <lineage>
        <taxon>Bacteria</taxon>
        <taxon>Pseudomonadati</taxon>
        <taxon>Pseudomonadota</taxon>
        <taxon>Gammaproteobacteria</taxon>
        <taxon>Legionellales</taxon>
        <taxon>Legionellaceae</taxon>
        <taxon>Legionella</taxon>
    </lineage>
</organism>
<dbReference type="RefSeq" id="WP_045105606.1">
    <property type="nucleotide sequence ID" value="NZ_LN681225.1"/>
</dbReference>
<dbReference type="HOGENOM" id="CLU_416076_0_0_6"/>
<dbReference type="EMBL" id="LN681225">
    <property type="protein sequence ID" value="CEK10196.1"/>
    <property type="molecule type" value="Genomic_DNA"/>
</dbReference>
<dbReference type="PATRIC" id="fig|449.7.peg.3152"/>
<protein>
    <submittedName>
        <fullName evidence="1">Uncharacterized protein</fullName>
    </submittedName>
</protein>
<sequence length="659" mass="75759">MPEKIEDDLKTFADKLLTAIDDTAEGQQKLVEIFEQTKKNYTYEDSPFWSWVYSFSRKRPAQLNQTIEALKIFPAPYIRLQEFQKFLKTGQWKTTSANTELFVLLINSVPGYEREERDYIYAQILRPLRRILLNKIKLMLQQYEVSERQAAERNKELAFMRDTKNRKLEAKEPDVVYVFNDGERAKLFAQKNPDKQVFFLDVVLVADERKWQLSWYDLTGKATSLTITAELAAAISSLEVELKKLLTISASVKDVAAEKKLLDQLFTKSEIAKEIKSECTKVLQSVLNKTQVLFNPIDDQLANLVSTYVVKKENQQIKLYWYDSIGKRNLLKLEDYPDFLAWISQKESLTKNDILRLKVYLRSVDIRHHVDEVKQSKIQNMLKEKHGIALITTDDWTTIPSYRLIKDTYILTREPDAKTGEWVLYQRQRGGTNAKINVQTWPNPDAMDLFQKLLANNDAVSAANLSIDVKEKLRDIIKQSSSIFHKESCQAVDEFSPADATNFKPSSFVLTKKNDVWQLYYIDSLQKCIRVTMKDCPSQTSSLLAKWEGEPTSLSITALRELANTLVGFKPAQRIDLTKFSDLESIFGMRQEKPKLKTVDTEPTTIDKEAVTTNAAESDAVKAKKPGKLTVKDFAIARLFNHKESESEKEEGTVLGISF</sequence>
<proteinExistence type="predicted"/>
<dbReference type="AlphaFoldDB" id="A0A0A8URS2"/>
<dbReference type="KEGG" id="lha:LHA_1141"/>